<keyword evidence="3" id="KW-1185">Reference proteome</keyword>
<dbReference type="RefSeq" id="WP_214058424.1">
    <property type="nucleotide sequence ID" value="NZ_BAAAHS010000010.1"/>
</dbReference>
<evidence type="ECO:0008006" key="4">
    <source>
        <dbReference type="Google" id="ProtNLM"/>
    </source>
</evidence>
<evidence type="ECO:0000313" key="3">
    <source>
        <dbReference type="Proteomes" id="UP000679307"/>
    </source>
</evidence>
<gene>
    <name evidence="2" type="ORF">ENKNEFLB_01273</name>
</gene>
<feature type="region of interest" description="Disordered" evidence="1">
    <location>
        <begin position="61"/>
        <end position="81"/>
    </location>
</feature>
<dbReference type="Proteomes" id="UP000679307">
    <property type="component" value="Chromosome"/>
</dbReference>
<proteinExistence type="predicted"/>
<evidence type="ECO:0000256" key="1">
    <source>
        <dbReference type="SAM" id="MobiDB-lite"/>
    </source>
</evidence>
<evidence type="ECO:0000313" key="2">
    <source>
        <dbReference type="EMBL" id="QVT78895.1"/>
    </source>
</evidence>
<dbReference type="EMBL" id="CP075371">
    <property type="protein sequence ID" value="QVT78895.1"/>
    <property type="molecule type" value="Genomic_DNA"/>
</dbReference>
<accession>A0ABX8EG87</accession>
<feature type="compositionally biased region" description="Low complexity" evidence="1">
    <location>
        <begin position="62"/>
        <end position="72"/>
    </location>
</feature>
<sequence length="81" mass="8690">MLIPSTLLTRPATLAVSRVRTWSAGSQQRARRNAMLAATDCAQRRAEREDVEDFLARRAGRPVADGAATDAPARADRVAGA</sequence>
<organism evidence="2 3">
    <name type="scientific">Nocardioides aquaticus</name>
    <dbReference type="NCBI Taxonomy" id="160826"/>
    <lineage>
        <taxon>Bacteria</taxon>
        <taxon>Bacillati</taxon>
        <taxon>Actinomycetota</taxon>
        <taxon>Actinomycetes</taxon>
        <taxon>Propionibacteriales</taxon>
        <taxon>Nocardioidaceae</taxon>
        <taxon>Nocardioides</taxon>
    </lineage>
</organism>
<reference evidence="2 3" key="1">
    <citation type="submission" date="2021-05" db="EMBL/GenBank/DDBJ databases">
        <title>Complete genome of Nocardioides aquaticus KCTC 9944T isolated from meromictic and hypersaline Ekho Lake, Antarctica.</title>
        <authorList>
            <person name="Hwang K."/>
            <person name="Kim K.M."/>
            <person name="Choe H."/>
        </authorList>
    </citation>
    <scope>NUCLEOTIDE SEQUENCE [LARGE SCALE GENOMIC DNA]</scope>
    <source>
        <strain evidence="2 3">KCTC 9944</strain>
    </source>
</reference>
<name>A0ABX8EG87_9ACTN</name>
<protein>
    <recommendedName>
        <fullName evidence="4">Antitoxin VbhA domain-containing protein</fullName>
    </recommendedName>
</protein>